<evidence type="ECO:0000313" key="2">
    <source>
        <dbReference type="Proteomes" id="UP000501374"/>
    </source>
</evidence>
<reference evidence="2" key="1">
    <citation type="submission" date="2019-02" db="EMBL/GenBank/DDBJ databases">
        <title>Structural and Functional analysis of Lanthipeptide from Bacillus thuringiensis serovar andalousiensis B23193.</title>
        <authorList>
            <person name="Andreeva J.V."/>
            <person name="Grigoreva A."/>
        </authorList>
    </citation>
    <scope>NUCLEOTIDE SEQUENCE [LARGE SCALE GENOMIC DNA]</scope>
    <source>
        <strain evidence="2">B23193</strain>
    </source>
</reference>
<accession>A0A6H0TCS7</accession>
<organism evidence="1 2">
    <name type="scientific">Bacillus thuringiensis serovar andalousiensis</name>
    <dbReference type="NCBI Taxonomy" id="257985"/>
    <lineage>
        <taxon>Bacteria</taxon>
        <taxon>Bacillati</taxon>
        <taxon>Bacillota</taxon>
        <taxon>Bacilli</taxon>
        <taxon>Bacillales</taxon>
        <taxon>Bacillaceae</taxon>
        <taxon>Bacillus</taxon>
        <taxon>Bacillus cereus group</taxon>
    </lineage>
</organism>
<proteinExistence type="predicted"/>
<dbReference type="AlphaFoldDB" id="A0A6H0TCS7"/>
<dbReference type="RefSeq" id="WP_172553248.1">
    <property type="nucleotide sequence ID" value="NZ_CP035727.2"/>
</dbReference>
<protein>
    <submittedName>
        <fullName evidence="1">Uncharacterized protein</fullName>
    </submittedName>
</protein>
<dbReference type="EMBL" id="CP035727">
    <property type="protein sequence ID" value="QIW18307.1"/>
    <property type="molecule type" value="Genomic_DNA"/>
</dbReference>
<name>A0A6H0TCS7_BACTU</name>
<dbReference type="Proteomes" id="UP000501374">
    <property type="component" value="Chromosome"/>
</dbReference>
<gene>
    <name evidence="1" type="ORF">EVG22_07460</name>
</gene>
<sequence length="489" mass="58239">MNFDRIPVVLKRYDFASKMNICQWHSRKVMSTNGLVHPEKLIGNPLPWELETFALFSVSTLNEYSNNTFEGRKGMRQFIEIINSIKNYVHPKLHLAEKQNTFADDFMIVTGLNQLPIQEYIYYKTYRYSYIFDFKNENVDMETEFFTKFGCTYKEFKDFGVIINFFFANDHMTEDIFKYLIHKYRHVVRQLQIQRSDFKSIQEKVTKDITQYLYGFKYFFQFPFIVYNETTYLPLPHLVVPSVTSSLLFRLTQGNDTLRGLLGKEVLESYIEHICNISGDFDEVVTELVYTHKNNQKRTLDVMIRKGNQCFMLDSKSMAPKLSLRDLVGKDIERTIDILADNVVQVYKHITERFKSEYDPFDKKIDFLKENIFGAVIFLEDSFIRRESIMKKAATILNMDLASDNYKYLCSNVKLLSLYELERIMFQRIDVFHLLTERRRERTKWFDYSLINSFENHKETIKEVSQTIEDTIEIVLDFAEEIKREKVII</sequence>
<evidence type="ECO:0000313" key="1">
    <source>
        <dbReference type="EMBL" id="QIW18307.1"/>
    </source>
</evidence>